<organism evidence="2 3">
    <name type="scientific">Candidatus Merdivivens pullistercoris</name>
    <dbReference type="NCBI Taxonomy" id="2840873"/>
    <lineage>
        <taxon>Bacteria</taxon>
        <taxon>Pseudomonadati</taxon>
        <taxon>Bacteroidota</taxon>
        <taxon>Bacteroidia</taxon>
        <taxon>Bacteroidales</taxon>
        <taxon>Muribaculaceae</taxon>
        <taxon>Muribaculaceae incertae sedis</taxon>
        <taxon>Candidatus Merdivivens</taxon>
    </lineage>
</organism>
<sequence>MIKVYSMPTCPDCEWVEKQIEGKSGYEIIDIGSHVRKLKEFLRLRDNNPAFDSARKAGAAGIPCFVLEDGRVTLIPEEAGLHSRPAGDGQEGASCSIDGSGC</sequence>
<evidence type="ECO:0000313" key="3">
    <source>
        <dbReference type="Proteomes" id="UP000823597"/>
    </source>
</evidence>
<dbReference type="EMBL" id="JADIME010000013">
    <property type="protein sequence ID" value="MBO8464616.1"/>
    <property type="molecule type" value="Genomic_DNA"/>
</dbReference>
<feature type="region of interest" description="Disordered" evidence="1">
    <location>
        <begin position="81"/>
        <end position="102"/>
    </location>
</feature>
<reference evidence="2" key="1">
    <citation type="submission" date="2020-10" db="EMBL/GenBank/DDBJ databases">
        <authorList>
            <person name="Gilroy R."/>
        </authorList>
    </citation>
    <scope>NUCLEOTIDE SEQUENCE</scope>
    <source>
        <strain evidence="2">10037</strain>
    </source>
</reference>
<protein>
    <submittedName>
        <fullName evidence="2">Glutaredoxin-related protein</fullName>
    </submittedName>
</protein>
<name>A0A9D9I272_9BACT</name>
<gene>
    <name evidence="2" type="ORF">IAB93_01305</name>
</gene>
<comment type="caution">
    <text evidence="2">The sequence shown here is derived from an EMBL/GenBank/DDBJ whole genome shotgun (WGS) entry which is preliminary data.</text>
</comment>
<evidence type="ECO:0000313" key="2">
    <source>
        <dbReference type="EMBL" id="MBO8464616.1"/>
    </source>
</evidence>
<dbReference type="Gene3D" id="3.40.30.10">
    <property type="entry name" value="Glutaredoxin"/>
    <property type="match status" value="1"/>
</dbReference>
<dbReference type="AlphaFoldDB" id="A0A9D9I272"/>
<reference evidence="2" key="2">
    <citation type="journal article" date="2021" name="PeerJ">
        <title>Extensive microbial diversity within the chicken gut microbiome revealed by metagenomics and culture.</title>
        <authorList>
            <person name="Gilroy R."/>
            <person name="Ravi A."/>
            <person name="Getino M."/>
            <person name="Pursley I."/>
            <person name="Horton D.L."/>
            <person name="Alikhan N.F."/>
            <person name="Baker D."/>
            <person name="Gharbi K."/>
            <person name="Hall N."/>
            <person name="Watson M."/>
            <person name="Adriaenssens E.M."/>
            <person name="Foster-Nyarko E."/>
            <person name="Jarju S."/>
            <person name="Secka A."/>
            <person name="Antonio M."/>
            <person name="Oren A."/>
            <person name="Chaudhuri R.R."/>
            <person name="La Ragione R."/>
            <person name="Hildebrand F."/>
            <person name="Pallen M.J."/>
        </authorList>
    </citation>
    <scope>NUCLEOTIDE SEQUENCE</scope>
    <source>
        <strain evidence="2">10037</strain>
    </source>
</reference>
<proteinExistence type="predicted"/>
<accession>A0A9D9I272</accession>
<dbReference type="Proteomes" id="UP000823597">
    <property type="component" value="Unassembled WGS sequence"/>
</dbReference>
<evidence type="ECO:0000256" key="1">
    <source>
        <dbReference type="SAM" id="MobiDB-lite"/>
    </source>
</evidence>